<gene>
    <name evidence="1" type="ORF">PENSTE_c005G07271</name>
</gene>
<dbReference type="Proteomes" id="UP000191285">
    <property type="component" value="Unassembled WGS sequence"/>
</dbReference>
<organism evidence="1 2">
    <name type="scientific">Penicillium steckii</name>
    <dbReference type="NCBI Taxonomy" id="303698"/>
    <lineage>
        <taxon>Eukaryota</taxon>
        <taxon>Fungi</taxon>
        <taxon>Dikarya</taxon>
        <taxon>Ascomycota</taxon>
        <taxon>Pezizomycotina</taxon>
        <taxon>Eurotiomycetes</taxon>
        <taxon>Eurotiomycetidae</taxon>
        <taxon>Eurotiales</taxon>
        <taxon>Aspergillaceae</taxon>
        <taxon>Penicillium</taxon>
    </lineage>
</organism>
<proteinExistence type="predicted"/>
<dbReference type="AlphaFoldDB" id="A0A1V6TLF1"/>
<dbReference type="OrthoDB" id="4442598at2759"/>
<sequence>MGTPMRLIQRSRGQWSRNKPCLWSHNVTTTANPHKLSLDPSPLELLQATLLGSVTSKTKCQTDAERNRQIVDLIESQWQNNDLPPPLWHALKGVSSTGFKEAEGRLNSIATIPSLKDVTERLVVDPNGAEILQSKLHGLILRCRGQNSSAELLSVFGDIVVRLQRLKLPISRGTYGLGMELAAENLSSVAFNRFFTGFIRSPKRVQIKHLHNVVQMLYETVHQELFENPHYDTTHILAEITGEYDAISESGNIRLHDFLYSNIENSQGEIHTDLPIWTNYLCLLSILQSREPLTNSWKAFLKSFHSESSSNLHSMYSVVLALSRAGRSETAAKFLEDISICNGDSLPCLTKFPHIREILNDSFICQVLVDIVGNDEYEALLELTVDDIERRLGLQWVKTQQPESEAHSSITPGSLWSSFEDQPLITIDGDCAGYDDPSRLFAELEISGCSRSPDQLGQIVELLHEHDGSGLEVISQSQFTGNLPRFRWCPQHSPIEFSHSQLPASSDHTRKWTPTSLGLIWARPLINGIVEGRGKSFHFMQLGSLDMQYNPTEKWQPSGYIVVWDRQSGHMNAVFVGTDHGVIDRGPMPSDSPFGTILRIRLPHMPDSGHWSSADHFHLDLDPSLDLYSR</sequence>
<keyword evidence="2" id="KW-1185">Reference proteome</keyword>
<protein>
    <submittedName>
        <fullName evidence="1">Uncharacterized protein</fullName>
    </submittedName>
</protein>
<evidence type="ECO:0000313" key="2">
    <source>
        <dbReference type="Proteomes" id="UP000191285"/>
    </source>
</evidence>
<reference evidence="2" key="1">
    <citation type="journal article" date="2017" name="Nat. Microbiol.">
        <title>Global analysis of biosynthetic gene clusters reveals vast potential of secondary metabolite production in Penicillium species.</title>
        <authorList>
            <person name="Nielsen J.C."/>
            <person name="Grijseels S."/>
            <person name="Prigent S."/>
            <person name="Ji B."/>
            <person name="Dainat J."/>
            <person name="Nielsen K.F."/>
            <person name="Frisvad J.C."/>
            <person name="Workman M."/>
            <person name="Nielsen J."/>
        </authorList>
    </citation>
    <scope>NUCLEOTIDE SEQUENCE [LARGE SCALE GENOMIC DNA]</scope>
    <source>
        <strain evidence="2">IBT 24891</strain>
    </source>
</reference>
<accession>A0A1V6TLF1</accession>
<name>A0A1V6TLF1_9EURO</name>
<comment type="caution">
    <text evidence="1">The sequence shown here is derived from an EMBL/GenBank/DDBJ whole genome shotgun (WGS) entry which is preliminary data.</text>
</comment>
<evidence type="ECO:0000313" key="1">
    <source>
        <dbReference type="EMBL" id="OQE26403.1"/>
    </source>
</evidence>
<dbReference type="EMBL" id="MLKD01000005">
    <property type="protein sequence ID" value="OQE26403.1"/>
    <property type="molecule type" value="Genomic_DNA"/>
</dbReference>
<dbReference type="STRING" id="303698.A0A1V6TLF1"/>